<protein>
    <submittedName>
        <fullName evidence="2">Uncharacterized protein</fullName>
    </submittedName>
</protein>
<dbReference type="Proteomes" id="UP001177003">
    <property type="component" value="Chromosome 9"/>
</dbReference>
<proteinExistence type="predicted"/>
<evidence type="ECO:0000256" key="1">
    <source>
        <dbReference type="SAM" id="MobiDB-lite"/>
    </source>
</evidence>
<evidence type="ECO:0000313" key="3">
    <source>
        <dbReference type="Proteomes" id="UP001177003"/>
    </source>
</evidence>
<name>A0AA36A2E6_LACSI</name>
<dbReference type="AlphaFoldDB" id="A0AA36A2E6"/>
<feature type="compositionally biased region" description="Basic and acidic residues" evidence="1">
    <location>
        <begin position="1"/>
        <end position="14"/>
    </location>
</feature>
<feature type="region of interest" description="Disordered" evidence="1">
    <location>
        <begin position="1"/>
        <end position="23"/>
    </location>
</feature>
<dbReference type="EMBL" id="OX465085">
    <property type="protein sequence ID" value="CAI9303351.1"/>
    <property type="molecule type" value="Genomic_DNA"/>
</dbReference>
<keyword evidence="3" id="KW-1185">Reference proteome</keyword>
<organism evidence="2 3">
    <name type="scientific">Lactuca saligna</name>
    <name type="common">Willowleaf lettuce</name>
    <dbReference type="NCBI Taxonomy" id="75948"/>
    <lineage>
        <taxon>Eukaryota</taxon>
        <taxon>Viridiplantae</taxon>
        <taxon>Streptophyta</taxon>
        <taxon>Embryophyta</taxon>
        <taxon>Tracheophyta</taxon>
        <taxon>Spermatophyta</taxon>
        <taxon>Magnoliopsida</taxon>
        <taxon>eudicotyledons</taxon>
        <taxon>Gunneridae</taxon>
        <taxon>Pentapetalae</taxon>
        <taxon>asterids</taxon>
        <taxon>campanulids</taxon>
        <taxon>Asterales</taxon>
        <taxon>Asteraceae</taxon>
        <taxon>Cichorioideae</taxon>
        <taxon>Cichorieae</taxon>
        <taxon>Lactucinae</taxon>
        <taxon>Lactuca</taxon>
    </lineage>
</organism>
<sequence>MKKRHLSDNEHHELSSSTQHHKSSTSFLIHPISILESSNQPYHHQTSTTCNQSVYIDSSKCILENLQHSTIGSNSFQPKAVIKVHSSTDHNLNQRSPLDKLYTIPSPSFSMSTFSLKKEGSQNGRNLDVPSLPQPVSSSNTFNQCKIPTFGRLSSILSNNHNQVISPMLKTSSISTYGGPISYQSKDYKQFPFLMPNTSTKPNNGWVNPPLSHDHDYSTSQMLGTSSMNKCGETKLKYLNDRYPFMPSMFNQSSLSNVSNDHDLFPSLICKTSSIPQSEWIIPSPLDDPNKIPSPRLNTSSMPLSRWMSSSLLYDPDQLLSPMSINTCGGVDLDPLSNDHRCPPCQPVYRMTTNSFSMHSKDQDYCSCDPSTVEINDFFNFDIFDENSMKAHASGVHSDHYCASS</sequence>
<accession>A0AA36A2E6</accession>
<reference evidence="2" key="1">
    <citation type="submission" date="2023-04" db="EMBL/GenBank/DDBJ databases">
        <authorList>
            <person name="Vijverberg K."/>
            <person name="Xiong W."/>
            <person name="Schranz E."/>
        </authorList>
    </citation>
    <scope>NUCLEOTIDE SEQUENCE</scope>
</reference>
<evidence type="ECO:0000313" key="2">
    <source>
        <dbReference type="EMBL" id="CAI9303351.1"/>
    </source>
</evidence>
<gene>
    <name evidence="2" type="ORF">LSALG_LOCUS41796</name>
</gene>